<accession>A0ABR2FMZ5</accession>
<evidence type="ECO:0000313" key="3">
    <source>
        <dbReference type="Proteomes" id="UP001472677"/>
    </source>
</evidence>
<sequence>MTQDNLDFVGREVYVVTMVEAEPCQCDIALNAATTIARLAGEMSGVVGVAGSSPGAMGCGCGEGMVCDGVKGEAASFDDRLADVSLELDTRINGGSQEVEGQSPKLNKPKTIARNNKEEE</sequence>
<evidence type="ECO:0000313" key="2">
    <source>
        <dbReference type="EMBL" id="KAK8583496.1"/>
    </source>
</evidence>
<dbReference type="EMBL" id="JBBPBM010000005">
    <property type="protein sequence ID" value="KAK8583496.1"/>
    <property type="molecule type" value="Genomic_DNA"/>
</dbReference>
<keyword evidence="3" id="KW-1185">Reference proteome</keyword>
<gene>
    <name evidence="2" type="ORF">V6N12_067766</name>
</gene>
<proteinExistence type="predicted"/>
<feature type="region of interest" description="Disordered" evidence="1">
    <location>
        <begin position="92"/>
        <end position="120"/>
    </location>
</feature>
<evidence type="ECO:0000256" key="1">
    <source>
        <dbReference type="SAM" id="MobiDB-lite"/>
    </source>
</evidence>
<protein>
    <submittedName>
        <fullName evidence="2">Uncharacterized protein</fullName>
    </submittedName>
</protein>
<dbReference type="Proteomes" id="UP001472677">
    <property type="component" value="Unassembled WGS sequence"/>
</dbReference>
<organism evidence="2 3">
    <name type="scientific">Hibiscus sabdariffa</name>
    <name type="common">roselle</name>
    <dbReference type="NCBI Taxonomy" id="183260"/>
    <lineage>
        <taxon>Eukaryota</taxon>
        <taxon>Viridiplantae</taxon>
        <taxon>Streptophyta</taxon>
        <taxon>Embryophyta</taxon>
        <taxon>Tracheophyta</taxon>
        <taxon>Spermatophyta</taxon>
        <taxon>Magnoliopsida</taxon>
        <taxon>eudicotyledons</taxon>
        <taxon>Gunneridae</taxon>
        <taxon>Pentapetalae</taxon>
        <taxon>rosids</taxon>
        <taxon>malvids</taxon>
        <taxon>Malvales</taxon>
        <taxon>Malvaceae</taxon>
        <taxon>Malvoideae</taxon>
        <taxon>Hibiscus</taxon>
    </lineage>
</organism>
<name>A0ABR2FMZ5_9ROSI</name>
<comment type="caution">
    <text evidence="2">The sequence shown here is derived from an EMBL/GenBank/DDBJ whole genome shotgun (WGS) entry which is preliminary data.</text>
</comment>
<reference evidence="2 3" key="1">
    <citation type="journal article" date="2024" name="G3 (Bethesda)">
        <title>Genome assembly of Hibiscus sabdariffa L. provides insights into metabolisms of medicinal natural products.</title>
        <authorList>
            <person name="Kim T."/>
        </authorList>
    </citation>
    <scope>NUCLEOTIDE SEQUENCE [LARGE SCALE GENOMIC DNA]</scope>
    <source>
        <strain evidence="2">TK-2024</strain>
        <tissue evidence="2">Old leaves</tissue>
    </source>
</reference>